<dbReference type="InterPro" id="IPR012171">
    <property type="entry name" value="Fatty_acid_desaturase"/>
</dbReference>
<proteinExistence type="predicted"/>
<feature type="transmembrane region" description="Helical" evidence="1">
    <location>
        <begin position="217"/>
        <end position="236"/>
    </location>
</feature>
<comment type="caution">
    <text evidence="3">The sequence shown here is derived from an EMBL/GenBank/DDBJ whole genome shotgun (WGS) entry which is preliminary data.</text>
</comment>
<accession>A0A0C2I9V8</accession>
<dbReference type="EMBL" id="JXDG01000003">
    <property type="protein sequence ID" value="KIH86031.1"/>
    <property type="molecule type" value="Genomic_DNA"/>
</dbReference>
<feature type="transmembrane region" description="Helical" evidence="1">
    <location>
        <begin position="55"/>
        <end position="76"/>
    </location>
</feature>
<dbReference type="GO" id="GO:0016717">
    <property type="term" value="F:oxidoreductase activity, acting on paired donors, with oxidation of a pair of donors resulting in the reduction of molecular oxygen to two molecules of water"/>
    <property type="evidence" value="ECO:0007669"/>
    <property type="project" value="TreeGrafter"/>
</dbReference>
<dbReference type="Proteomes" id="UP000031535">
    <property type="component" value="Unassembled WGS sequence"/>
</dbReference>
<dbReference type="GO" id="GO:0016020">
    <property type="term" value="C:membrane"/>
    <property type="evidence" value="ECO:0007669"/>
    <property type="project" value="TreeGrafter"/>
</dbReference>
<sequence>MAAESNVLSSSEKRKLFDTVQGFAHERVGYSYFCLFSTVVLWLAAYALIVFSDDVVLGVLGCVAAVALNIRLFVIYHDHCHGALLKHANFLAKSIFGFFGVFIFFPPAQWTRSHDEHHRTNSILNFGAHSMTESYLSGYFMVVNTEQWAAFSPRQKALYKLRRSGCSMVLGLLVFFVLPTLVKGVIDFRRCWTSFLSVLLHGALLLGLYSFAGGLSVLLYIASLMTATAVGSYLFYAQHNFRGAKIYATADWDYLDAAFDSTSFFSMGRLGHWVTANIGYHQVHHVNAKVPFYHLPAAMAAIEGIAPVHRTTWRITDIVSNLSCHVWDEKRQRFIRYEEIDRPTDAN</sequence>
<protein>
    <submittedName>
        <fullName evidence="3">BatZ, batumin synthesis operon, putative fatty acid desaturase</fullName>
    </submittedName>
</protein>
<feature type="transmembrane region" description="Helical" evidence="1">
    <location>
        <begin position="161"/>
        <end position="182"/>
    </location>
</feature>
<evidence type="ECO:0000256" key="1">
    <source>
        <dbReference type="SAM" id="Phobius"/>
    </source>
</evidence>
<keyword evidence="4" id="KW-1185">Reference proteome</keyword>
<feature type="domain" description="Fatty acid desaturase" evidence="2">
    <location>
        <begin position="58"/>
        <end position="314"/>
    </location>
</feature>
<feature type="transmembrane region" description="Helical" evidence="1">
    <location>
        <begin position="30"/>
        <end position="49"/>
    </location>
</feature>
<reference evidence="3 4" key="1">
    <citation type="submission" date="2015-01" db="EMBL/GenBank/DDBJ databases">
        <title>Complete genome of Pseudomonas batumici UCM B-321 producer of the batumin antibiotic with strong antistaphilococcal and potential anticancer activity.</title>
        <authorList>
            <person name="Klochko V.V."/>
            <person name="Zelena L.B."/>
            <person name="Elena K.A."/>
            <person name="Reva O.N."/>
        </authorList>
    </citation>
    <scope>NUCLEOTIDE SEQUENCE [LARGE SCALE GENOMIC DNA]</scope>
    <source>
        <strain evidence="3 4">UCM B-321</strain>
    </source>
</reference>
<dbReference type="PANTHER" id="PTHR19353">
    <property type="entry name" value="FATTY ACID DESATURASE 2"/>
    <property type="match status" value="1"/>
</dbReference>
<keyword evidence="1" id="KW-0472">Membrane</keyword>
<dbReference type="STRING" id="226910.UCMB321_0398"/>
<keyword evidence="1" id="KW-1133">Transmembrane helix</keyword>
<dbReference type="InterPro" id="IPR005804">
    <property type="entry name" value="FA_desaturase_dom"/>
</dbReference>
<evidence type="ECO:0000313" key="3">
    <source>
        <dbReference type="EMBL" id="KIH86031.1"/>
    </source>
</evidence>
<feature type="transmembrane region" description="Helical" evidence="1">
    <location>
        <begin position="88"/>
        <end position="105"/>
    </location>
</feature>
<dbReference type="OrthoDB" id="9792534at2"/>
<dbReference type="Pfam" id="PF00487">
    <property type="entry name" value="FA_desaturase"/>
    <property type="match status" value="1"/>
</dbReference>
<organism evidence="3 4">
    <name type="scientific">Pseudomonas batumici</name>
    <dbReference type="NCBI Taxonomy" id="226910"/>
    <lineage>
        <taxon>Bacteria</taxon>
        <taxon>Pseudomonadati</taxon>
        <taxon>Pseudomonadota</taxon>
        <taxon>Gammaproteobacteria</taxon>
        <taxon>Pseudomonadales</taxon>
        <taxon>Pseudomonadaceae</taxon>
        <taxon>Pseudomonas</taxon>
    </lineage>
</organism>
<keyword evidence="1" id="KW-0812">Transmembrane</keyword>
<gene>
    <name evidence="3" type="ORF">UCMB321_0398</name>
</gene>
<name>A0A0C2I9V8_9PSED</name>
<evidence type="ECO:0000259" key="2">
    <source>
        <dbReference type="Pfam" id="PF00487"/>
    </source>
</evidence>
<feature type="transmembrane region" description="Helical" evidence="1">
    <location>
        <begin position="194"/>
        <end position="211"/>
    </location>
</feature>
<evidence type="ECO:0000313" key="4">
    <source>
        <dbReference type="Proteomes" id="UP000031535"/>
    </source>
</evidence>
<dbReference type="AlphaFoldDB" id="A0A0C2I9V8"/>
<dbReference type="GO" id="GO:0006629">
    <property type="term" value="P:lipid metabolic process"/>
    <property type="evidence" value="ECO:0007669"/>
    <property type="project" value="InterPro"/>
</dbReference>
<dbReference type="PANTHER" id="PTHR19353:SF73">
    <property type="entry name" value="FATTY ACID DESATURASE"/>
    <property type="match status" value="1"/>
</dbReference>